<name>A0AAE0XU23_9GAST</name>
<dbReference type="Proteomes" id="UP001283361">
    <property type="component" value="Unassembled WGS sequence"/>
</dbReference>
<evidence type="ECO:0000256" key="1">
    <source>
        <dbReference type="SAM" id="Phobius"/>
    </source>
</evidence>
<protein>
    <submittedName>
        <fullName evidence="2">Uncharacterized protein</fullName>
    </submittedName>
</protein>
<organism evidence="2 3">
    <name type="scientific">Elysia crispata</name>
    <name type="common">lettuce slug</name>
    <dbReference type="NCBI Taxonomy" id="231223"/>
    <lineage>
        <taxon>Eukaryota</taxon>
        <taxon>Metazoa</taxon>
        <taxon>Spiralia</taxon>
        <taxon>Lophotrochozoa</taxon>
        <taxon>Mollusca</taxon>
        <taxon>Gastropoda</taxon>
        <taxon>Heterobranchia</taxon>
        <taxon>Euthyneura</taxon>
        <taxon>Panpulmonata</taxon>
        <taxon>Sacoglossa</taxon>
        <taxon>Placobranchoidea</taxon>
        <taxon>Plakobranchidae</taxon>
        <taxon>Elysia</taxon>
    </lineage>
</organism>
<accession>A0AAE0XU23</accession>
<keyword evidence="1" id="KW-1133">Transmembrane helix</keyword>
<evidence type="ECO:0000313" key="2">
    <source>
        <dbReference type="EMBL" id="KAK3712459.1"/>
    </source>
</evidence>
<keyword evidence="3" id="KW-1185">Reference proteome</keyword>
<evidence type="ECO:0000313" key="3">
    <source>
        <dbReference type="Proteomes" id="UP001283361"/>
    </source>
</evidence>
<reference evidence="2" key="1">
    <citation type="journal article" date="2023" name="G3 (Bethesda)">
        <title>A reference genome for the long-term kleptoplast-retaining sea slug Elysia crispata morphotype clarki.</title>
        <authorList>
            <person name="Eastman K.E."/>
            <person name="Pendleton A.L."/>
            <person name="Shaikh M.A."/>
            <person name="Suttiyut T."/>
            <person name="Ogas R."/>
            <person name="Tomko P."/>
            <person name="Gavelis G."/>
            <person name="Widhalm J.R."/>
            <person name="Wisecaver J.H."/>
        </authorList>
    </citation>
    <scope>NUCLEOTIDE SEQUENCE</scope>
    <source>
        <strain evidence="2">ECLA1</strain>
    </source>
</reference>
<sequence length="126" mass="14738">MESIDFSSSSEMYVTLEAPQFPGFRCLPTFLFGLSHNIWYLWRIKQVMCRIKDLFPPTLKPRSLVFSGVNCLACIDWRDSVVSLYPLIRFMVNENFKHSIFISTRHSSPVQILAPDELHKLLRLEE</sequence>
<comment type="caution">
    <text evidence="2">The sequence shown here is derived from an EMBL/GenBank/DDBJ whole genome shotgun (WGS) entry which is preliminary data.</text>
</comment>
<keyword evidence="1" id="KW-0472">Membrane</keyword>
<gene>
    <name evidence="2" type="ORF">RRG08_002789</name>
</gene>
<dbReference type="EMBL" id="JAWDGP010007584">
    <property type="protein sequence ID" value="KAK3712459.1"/>
    <property type="molecule type" value="Genomic_DNA"/>
</dbReference>
<proteinExistence type="predicted"/>
<keyword evidence="1" id="KW-0812">Transmembrane</keyword>
<feature type="transmembrane region" description="Helical" evidence="1">
    <location>
        <begin position="20"/>
        <end position="42"/>
    </location>
</feature>
<dbReference type="AlphaFoldDB" id="A0AAE0XU23"/>